<gene>
    <name evidence="2" type="ORF">Cph01nite_36950</name>
</gene>
<keyword evidence="3" id="KW-1185">Reference proteome</keyword>
<protein>
    <recommendedName>
        <fullName evidence="4">PH domain-containing protein</fullName>
    </recommendedName>
</protein>
<feature type="transmembrane region" description="Helical" evidence="1">
    <location>
        <begin position="156"/>
        <end position="176"/>
    </location>
</feature>
<organism evidence="2 3">
    <name type="scientific">Cellulomonas phragmiteti</name>
    <dbReference type="NCBI Taxonomy" id="478780"/>
    <lineage>
        <taxon>Bacteria</taxon>
        <taxon>Bacillati</taxon>
        <taxon>Actinomycetota</taxon>
        <taxon>Actinomycetes</taxon>
        <taxon>Micrococcales</taxon>
        <taxon>Cellulomonadaceae</taxon>
        <taxon>Cellulomonas</taxon>
    </lineage>
</organism>
<accession>A0ABQ4DRF5</accession>
<proteinExistence type="predicted"/>
<keyword evidence="1" id="KW-0472">Membrane</keyword>
<dbReference type="EMBL" id="BONP01000050">
    <property type="protein sequence ID" value="GIG41933.1"/>
    <property type="molecule type" value="Genomic_DNA"/>
</dbReference>
<evidence type="ECO:0008006" key="4">
    <source>
        <dbReference type="Google" id="ProtNLM"/>
    </source>
</evidence>
<evidence type="ECO:0000313" key="3">
    <source>
        <dbReference type="Proteomes" id="UP000614741"/>
    </source>
</evidence>
<reference evidence="2 3" key="1">
    <citation type="submission" date="2021-01" db="EMBL/GenBank/DDBJ databases">
        <title>Whole genome shotgun sequence of Cellulomonas phragmiteti NBRC 110785.</title>
        <authorList>
            <person name="Komaki H."/>
            <person name="Tamura T."/>
        </authorList>
    </citation>
    <scope>NUCLEOTIDE SEQUENCE [LARGE SCALE GENOMIC DNA]</scope>
    <source>
        <strain evidence="2 3">NBRC 110785</strain>
    </source>
</reference>
<name>A0ABQ4DRF5_9CELL</name>
<comment type="caution">
    <text evidence="2">The sequence shown here is derived from an EMBL/GenBank/DDBJ whole genome shotgun (WGS) entry which is preliminary data.</text>
</comment>
<keyword evidence="1" id="KW-0812">Transmembrane</keyword>
<evidence type="ECO:0000313" key="2">
    <source>
        <dbReference type="EMBL" id="GIG41933.1"/>
    </source>
</evidence>
<dbReference type="Proteomes" id="UP000614741">
    <property type="component" value="Unassembled WGS sequence"/>
</dbReference>
<evidence type="ECO:0000256" key="1">
    <source>
        <dbReference type="SAM" id="Phobius"/>
    </source>
</evidence>
<feature type="transmembrane region" description="Helical" evidence="1">
    <location>
        <begin position="12"/>
        <end position="31"/>
    </location>
</feature>
<keyword evidence="1" id="KW-1133">Transmembrane helix</keyword>
<sequence>MSRQVTLAPPRPLIVVVTTLSALVTITLFSWGAVSDETLSSHLTYGTVNAFICVLAGLVLSSRIYAQGEMLYVVNVVTVTAVPREAIAEVNGRNGVYVLTWQGEEVEYLAYGSSVLQIFFPSRRYRRVAEDMWIWAAGGAHSEPSHRGVTRRPRKAVLVGSLVSLALWLPLGRLAYEHNDTLLRMLASL</sequence>
<feature type="transmembrane region" description="Helical" evidence="1">
    <location>
        <begin position="43"/>
        <end position="61"/>
    </location>
</feature>